<proteinExistence type="predicted"/>
<evidence type="ECO:0000313" key="4">
    <source>
        <dbReference type="EMBL" id="KAL3804441.1"/>
    </source>
</evidence>
<feature type="compositionally biased region" description="Polar residues" evidence="2">
    <location>
        <begin position="343"/>
        <end position="361"/>
    </location>
</feature>
<dbReference type="PROSITE" id="PS50297">
    <property type="entry name" value="ANK_REP_REGION"/>
    <property type="match status" value="1"/>
</dbReference>
<feature type="region of interest" description="Disordered" evidence="2">
    <location>
        <begin position="481"/>
        <end position="506"/>
    </location>
</feature>
<evidence type="ECO:0000256" key="1">
    <source>
        <dbReference type="PROSITE-ProRule" id="PRU00023"/>
    </source>
</evidence>
<organism evidence="4 5">
    <name type="scientific">Cyclotella atomus</name>
    <dbReference type="NCBI Taxonomy" id="382360"/>
    <lineage>
        <taxon>Eukaryota</taxon>
        <taxon>Sar</taxon>
        <taxon>Stramenopiles</taxon>
        <taxon>Ochrophyta</taxon>
        <taxon>Bacillariophyta</taxon>
        <taxon>Coscinodiscophyceae</taxon>
        <taxon>Thalassiosirophycidae</taxon>
        <taxon>Stephanodiscales</taxon>
        <taxon>Stephanodiscaceae</taxon>
        <taxon>Cyclotella</taxon>
    </lineage>
</organism>
<feature type="region of interest" description="Disordered" evidence="2">
    <location>
        <begin position="337"/>
        <end position="361"/>
    </location>
</feature>
<accession>A0ABD3QY30</accession>
<dbReference type="InterPro" id="IPR029071">
    <property type="entry name" value="Ubiquitin-like_domsf"/>
</dbReference>
<reference evidence="4 5" key="1">
    <citation type="submission" date="2024-10" db="EMBL/GenBank/DDBJ databases">
        <title>Updated reference genomes for cyclostephanoid diatoms.</title>
        <authorList>
            <person name="Roberts W.R."/>
            <person name="Alverson A.J."/>
        </authorList>
    </citation>
    <scope>NUCLEOTIDE SEQUENCE [LARGE SCALE GENOMIC DNA]</scope>
    <source>
        <strain evidence="4 5">AJA010-31</strain>
    </source>
</reference>
<dbReference type="InterPro" id="IPR002110">
    <property type="entry name" value="Ankyrin_rpt"/>
</dbReference>
<dbReference type="Proteomes" id="UP001530400">
    <property type="component" value="Unassembled WGS sequence"/>
</dbReference>
<sequence length="615" mass="67016">MELVENTLILATLAAVSLYFFFAHQQNKQRVDQVDADERIKRREHFAKAAEARVAMLRDDCVKTREIQSNLSSGGKEQIVTKYAPSASGTVAKAAIERQPIDEGSVKLTPEAKKSASKPVVYSLNRDGTTDNMATDVSRSAAAAAAANNVRENDSSKQSTALSMKSPIKSTKEETIKVFKPEKVGDQSTKIEEGAVDETNSLDSLHQTNETQQQLQDLKESKISHLPNTASTNEAQSPSAQPMTIHLLLTSSPTKPKITLQIPQSCTAFQLRQSACEASSIPMHELRIIYRGKVILSDDKSVEEYGLEDGTVLQLVGKPRVINTNIEFGALYTESGETEQPLLDSTSNTASTNEKQQPSSKQITIHLLLTSSPTKPKITLQISQSCTAFQLRQSASEASSVPMHALRIIYRGKIVPSDDRSVGEYELDDGSVLHLVGKPIDTNNGSGVLNTELGEISRQPIVNVNGQIDGDEFDELYASQSNGDDIDEQSNEHGSYDESLYDETGRPPIHEAAATGDMFELRHAAVHDLTSLYEQDVNGWTPIHEATRSGLANVIKFLVLEAERNGIPAVTVVNTVSNFGAGWSPLALAIQIHGEGHAVTVLLRQFGGDVVYPRR</sequence>
<feature type="region of interest" description="Disordered" evidence="2">
    <location>
        <begin position="105"/>
        <end position="133"/>
    </location>
</feature>
<comment type="caution">
    <text evidence="4">The sequence shown here is derived from an EMBL/GenBank/DDBJ whole genome shotgun (WGS) entry which is preliminary data.</text>
</comment>
<evidence type="ECO:0000256" key="2">
    <source>
        <dbReference type="SAM" id="MobiDB-lite"/>
    </source>
</evidence>
<feature type="domain" description="Ubiquitin-like" evidence="3">
    <location>
        <begin position="245"/>
        <end position="318"/>
    </location>
</feature>
<evidence type="ECO:0000313" key="5">
    <source>
        <dbReference type="Proteomes" id="UP001530400"/>
    </source>
</evidence>
<feature type="compositionally biased region" description="Basic and acidic residues" evidence="2">
    <location>
        <begin position="105"/>
        <end position="114"/>
    </location>
</feature>
<dbReference type="PROSITE" id="PS50053">
    <property type="entry name" value="UBIQUITIN_2"/>
    <property type="match status" value="2"/>
</dbReference>
<dbReference type="AlphaFoldDB" id="A0ABD3QY30"/>
<feature type="repeat" description="ANK" evidence="1">
    <location>
        <begin position="538"/>
        <end position="559"/>
    </location>
</feature>
<gene>
    <name evidence="4" type="ORF">ACHAWO_012457</name>
</gene>
<dbReference type="EMBL" id="JALLPJ020000040">
    <property type="protein sequence ID" value="KAL3804441.1"/>
    <property type="molecule type" value="Genomic_DNA"/>
</dbReference>
<dbReference type="SUPFAM" id="SSF54236">
    <property type="entry name" value="Ubiquitin-like"/>
    <property type="match status" value="2"/>
</dbReference>
<dbReference type="InterPro" id="IPR036770">
    <property type="entry name" value="Ankyrin_rpt-contain_sf"/>
</dbReference>
<name>A0ABD3QY30_9STRA</name>
<dbReference type="Pfam" id="PF00023">
    <property type="entry name" value="Ank"/>
    <property type="match status" value="1"/>
</dbReference>
<protein>
    <recommendedName>
        <fullName evidence="3">Ubiquitin-like domain-containing protein</fullName>
    </recommendedName>
</protein>
<dbReference type="SUPFAM" id="SSF48403">
    <property type="entry name" value="Ankyrin repeat"/>
    <property type="match status" value="1"/>
</dbReference>
<dbReference type="InterPro" id="IPR000626">
    <property type="entry name" value="Ubiquitin-like_dom"/>
</dbReference>
<keyword evidence="5" id="KW-1185">Reference proteome</keyword>
<feature type="domain" description="Ubiquitin-like" evidence="3">
    <location>
        <begin position="365"/>
        <end position="438"/>
    </location>
</feature>
<dbReference type="PANTHER" id="PTHR10677">
    <property type="entry name" value="UBIQUILIN"/>
    <property type="match status" value="1"/>
</dbReference>
<dbReference type="Gene3D" id="3.10.20.90">
    <property type="entry name" value="Phosphatidylinositol 3-kinase Catalytic Subunit, Chain A, domain 1"/>
    <property type="match status" value="2"/>
</dbReference>
<dbReference type="Pfam" id="PF00240">
    <property type="entry name" value="ubiquitin"/>
    <property type="match status" value="2"/>
</dbReference>
<dbReference type="PROSITE" id="PS50088">
    <property type="entry name" value="ANK_REPEAT"/>
    <property type="match status" value="1"/>
</dbReference>
<dbReference type="Gene3D" id="1.25.40.20">
    <property type="entry name" value="Ankyrin repeat-containing domain"/>
    <property type="match status" value="1"/>
</dbReference>
<evidence type="ECO:0000259" key="3">
    <source>
        <dbReference type="PROSITE" id="PS50053"/>
    </source>
</evidence>
<feature type="region of interest" description="Disordered" evidence="2">
    <location>
        <begin position="145"/>
        <end position="174"/>
    </location>
</feature>
<dbReference type="CDD" id="cd17039">
    <property type="entry name" value="Ubl_ubiquitin_like"/>
    <property type="match status" value="2"/>
</dbReference>
<dbReference type="PANTHER" id="PTHR10677:SF3">
    <property type="entry name" value="FI07626P-RELATED"/>
    <property type="match status" value="1"/>
</dbReference>
<keyword evidence="1" id="KW-0040">ANK repeat</keyword>
<dbReference type="InterPro" id="IPR015496">
    <property type="entry name" value="Ubiquilin"/>
</dbReference>
<dbReference type="SMART" id="SM00213">
    <property type="entry name" value="UBQ"/>
    <property type="match status" value="2"/>
</dbReference>